<dbReference type="EMBL" id="SDHZ01000001">
    <property type="protein sequence ID" value="RXK85475.1"/>
    <property type="molecule type" value="Genomic_DNA"/>
</dbReference>
<evidence type="ECO:0000256" key="3">
    <source>
        <dbReference type="ARBA" id="ARBA00022452"/>
    </source>
</evidence>
<dbReference type="InterPro" id="IPR039426">
    <property type="entry name" value="TonB-dep_rcpt-like"/>
</dbReference>
<organism evidence="10 11">
    <name type="scientific">Filimonas effusa</name>
    <dbReference type="NCBI Taxonomy" id="2508721"/>
    <lineage>
        <taxon>Bacteria</taxon>
        <taxon>Pseudomonadati</taxon>
        <taxon>Bacteroidota</taxon>
        <taxon>Chitinophagia</taxon>
        <taxon>Chitinophagales</taxon>
        <taxon>Chitinophagaceae</taxon>
        <taxon>Filimonas</taxon>
    </lineage>
</organism>
<dbReference type="InterPro" id="IPR037066">
    <property type="entry name" value="Plug_dom_sf"/>
</dbReference>
<dbReference type="Pfam" id="PF07715">
    <property type="entry name" value="Plug"/>
    <property type="match status" value="1"/>
</dbReference>
<dbReference type="AlphaFoldDB" id="A0A4Q1D9R8"/>
<comment type="caution">
    <text evidence="10">The sequence shown here is derived from an EMBL/GenBank/DDBJ whole genome shotgun (WGS) entry which is preliminary data.</text>
</comment>
<dbReference type="NCBIfam" id="TIGR04057">
    <property type="entry name" value="SusC_RagA_signa"/>
    <property type="match status" value="1"/>
</dbReference>
<keyword evidence="2 7" id="KW-0813">Transport</keyword>
<protein>
    <submittedName>
        <fullName evidence="10">SusC/RagA family TonB-linked outer membrane protein</fullName>
    </submittedName>
</protein>
<dbReference type="Gene3D" id="2.60.40.1120">
    <property type="entry name" value="Carboxypeptidase-like, regulatory domain"/>
    <property type="match status" value="1"/>
</dbReference>
<gene>
    <name evidence="10" type="ORF">ESB13_01240</name>
</gene>
<keyword evidence="11" id="KW-1185">Reference proteome</keyword>
<proteinExistence type="inferred from homology"/>
<dbReference type="SUPFAM" id="SSF56935">
    <property type="entry name" value="Porins"/>
    <property type="match status" value="1"/>
</dbReference>
<keyword evidence="4 7" id="KW-0812">Transmembrane</keyword>
<feature type="signal peptide" evidence="8">
    <location>
        <begin position="1"/>
        <end position="27"/>
    </location>
</feature>
<evidence type="ECO:0000256" key="8">
    <source>
        <dbReference type="SAM" id="SignalP"/>
    </source>
</evidence>
<keyword evidence="3 7" id="KW-1134">Transmembrane beta strand</keyword>
<dbReference type="Gene3D" id="2.170.130.10">
    <property type="entry name" value="TonB-dependent receptor, plug domain"/>
    <property type="match status" value="1"/>
</dbReference>
<dbReference type="InterPro" id="IPR023997">
    <property type="entry name" value="TonB-dep_OMP_SusC/RagA_CS"/>
</dbReference>
<evidence type="ECO:0000256" key="6">
    <source>
        <dbReference type="ARBA" id="ARBA00023237"/>
    </source>
</evidence>
<feature type="chain" id="PRO_5020843241" evidence="8">
    <location>
        <begin position="28"/>
        <end position="1101"/>
    </location>
</feature>
<keyword evidence="6 7" id="KW-0998">Cell outer membrane</keyword>
<dbReference type="InterPro" id="IPR036942">
    <property type="entry name" value="Beta-barrel_TonB_sf"/>
</dbReference>
<accession>A0A4Q1D9R8</accession>
<evidence type="ECO:0000259" key="9">
    <source>
        <dbReference type="Pfam" id="PF07715"/>
    </source>
</evidence>
<dbReference type="InterPro" id="IPR008969">
    <property type="entry name" value="CarboxyPept-like_regulatory"/>
</dbReference>
<dbReference type="Gene3D" id="2.40.170.20">
    <property type="entry name" value="TonB-dependent receptor, beta-barrel domain"/>
    <property type="match status" value="1"/>
</dbReference>
<keyword evidence="5 7" id="KW-0472">Membrane</keyword>
<evidence type="ECO:0000313" key="10">
    <source>
        <dbReference type="EMBL" id="RXK85475.1"/>
    </source>
</evidence>
<feature type="domain" description="TonB-dependent receptor plug" evidence="9">
    <location>
        <begin position="220"/>
        <end position="350"/>
    </location>
</feature>
<evidence type="ECO:0000256" key="5">
    <source>
        <dbReference type="ARBA" id="ARBA00023136"/>
    </source>
</evidence>
<dbReference type="GO" id="GO:0009279">
    <property type="term" value="C:cell outer membrane"/>
    <property type="evidence" value="ECO:0007669"/>
    <property type="project" value="UniProtKB-SubCell"/>
</dbReference>
<comment type="similarity">
    <text evidence="7">Belongs to the TonB-dependent receptor family.</text>
</comment>
<sequence length="1101" mass="119459">MHLTAKLLRVMKLMSILLLVGALHASAASWSQKVSFSGKNVSLEAAFSAIEKQTGYVLFYDYRQIAGAKLISLDVKDEPLLSFLNLCFKSQPFGYLIEDKTIIVTRNSEKHNRITAIVENVPLPPKDVSGIVSGDNGVLNGASVVIKRTGLVATTNTKGQFTISGVNENDTLIITYIGYQQEKVAVAGTNFVSVTLKIASGKLDEVQVLGYGGSTTRRLNTGSVTKVTADDIAKNPVGNVLQALAGRTAGMSISQANGLPGGDVTFQVRGQNSITANSYTSAPLVVVDGVPYPNAPINHPDMMGVTNNIPGPNGFGSSLYNLNPADIESIDILKDADATAIYGSRAANGVMLITTKKGKQGKTKVDANVNGGVAMNNRRVELLSTPEYRALRKEAYQNAGIVPTAANAPDLFTWDSTKTTDWQKELVGHTANIVDANLSMSGGAGGTSFLIAGNYHYENTIYADRRGSNKAGAHYSLNHTSNSGKFNIALSGMVNTTQTKLPNGAYGSLAYTLPPNFNPYDAAGNLNWSYSGGNPYGSMRTSYSAKTLSLTSNLLLRYTILPGLEARTSFGLTNVTSEQQLIFPKAALDPSNTFAQSYNRYNSSRNRTVNVEPQIQYSGNLLKGRFNILAGSTIMKTVGEMPVYITATGFSSDAYINNLALASTYTTGTGYNAYQYASFFGRANYIWNSRYIINGSFRRDGSSRFGPDRRFGNFGAIGAAWIFSNETFMKNIPFLSFGKLRGSIGWVGSDNVPNYKFISTYTATTYPYGTAAGMAPAQLDNPDFGWEATQKLEGAIELGFFKDRILLSASVYRNRTGNQLVDYPVSTQTGFTSFTNNLTSALVQNSGFEIELTTTNIQNTKLKWSTSLNLSLPRNKLLKFDGIEKTSYANSMVVGNPLLAYYALHYTGNNANGIPQYEDVNKNGVIDYSGGLAAYNKGDKVLVGAGYATCFGGLNNSISYKNIQLDFLFQYTLGAKKPTYLSNSFQTGQMYNVPKKTVEAYRSLGLAKAFIRPSFSTDWYNYTLLSDAVYMDASFLRLTNVSISYNFKPATLKQLHITGARVYLQAQNLFVITNYKGFDPETGINSVPPLQRLVGGLQFSL</sequence>
<dbReference type="NCBIfam" id="TIGR04056">
    <property type="entry name" value="OMP_RagA_SusC"/>
    <property type="match status" value="1"/>
</dbReference>
<dbReference type="OrthoDB" id="9768177at2"/>
<keyword evidence="8" id="KW-0732">Signal</keyword>
<dbReference type="InterPro" id="IPR023996">
    <property type="entry name" value="TonB-dep_OMP_SusC/RagA"/>
</dbReference>
<comment type="subcellular location">
    <subcellularLocation>
        <location evidence="1 7">Cell outer membrane</location>
        <topology evidence="1 7">Multi-pass membrane protein</topology>
    </subcellularLocation>
</comment>
<evidence type="ECO:0000313" key="11">
    <source>
        <dbReference type="Proteomes" id="UP000290545"/>
    </source>
</evidence>
<evidence type="ECO:0000256" key="4">
    <source>
        <dbReference type="ARBA" id="ARBA00022692"/>
    </source>
</evidence>
<evidence type="ECO:0000256" key="7">
    <source>
        <dbReference type="PROSITE-ProRule" id="PRU01360"/>
    </source>
</evidence>
<evidence type="ECO:0000256" key="2">
    <source>
        <dbReference type="ARBA" id="ARBA00022448"/>
    </source>
</evidence>
<dbReference type="Pfam" id="PF13715">
    <property type="entry name" value="CarbopepD_reg_2"/>
    <property type="match status" value="1"/>
</dbReference>
<dbReference type="SUPFAM" id="SSF49464">
    <property type="entry name" value="Carboxypeptidase regulatory domain-like"/>
    <property type="match status" value="1"/>
</dbReference>
<name>A0A4Q1D9R8_9BACT</name>
<dbReference type="PROSITE" id="PS52016">
    <property type="entry name" value="TONB_DEPENDENT_REC_3"/>
    <property type="match status" value="1"/>
</dbReference>
<reference evidence="10 11" key="1">
    <citation type="submission" date="2019-01" db="EMBL/GenBank/DDBJ databases">
        <title>Filimonas sp. strain TTM-71.</title>
        <authorList>
            <person name="Chen W.-M."/>
        </authorList>
    </citation>
    <scope>NUCLEOTIDE SEQUENCE [LARGE SCALE GENOMIC DNA]</scope>
    <source>
        <strain evidence="10 11">TTM-71</strain>
    </source>
</reference>
<dbReference type="InterPro" id="IPR012910">
    <property type="entry name" value="Plug_dom"/>
</dbReference>
<dbReference type="Proteomes" id="UP000290545">
    <property type="component" value="Unassembled WGS sequence"/>
</dbReference>
<evidence type="ECO:0000256" key="1">
    <source>
        <dbReference type="ARBA" id="ARBA00004571"/>
    </source>
</evidence>